<dbReference type="RefSeq" id="WP_115400994.1">
    <property type="nucleotide sequence ID" value="NZ_QPKV01000001.1"/>
</dbReference>
<proteinExistence type="predicted"/>
<dbReference type="OrthoDB" id="669028at2"/>
<dbReference type="AlphaFoldDB" id="A0A369Q110"/>
<evidence type="ECO:0000313" key="2">
    <source>
        <dbReference type="Proteomes" id="UP000253961"/>
    </source>
</evidence>
<protein>
    <submittedName>
        <fullName evidence="1">Uncharacterized protein</fullName>
    </submittedName>
</protein>
<accession>A0A369Q110</accession>
<sequence length="147" mass="17294">MNKIYELESCDIKACLEPGLIRVYSDAELWRFLDGKADERFALLVETIKNDYENHFNKSLAISNNSLIVEILVHVYCDYLGLRFNRTVKIKPLNKLVHKLLRRAEVVDCGETAKDSNRWIWDALASFRFLFIKLLPKNLNKRKLKTY</sequence>
<dbReference type="EMBL" id="QPKV01000001">
    <property type="protein sequence ID" value="RDC58621.1"/>
    <property type="molecule type" value="Genomic_DNA"/>
</dbReference>
<organism evidence="1 2">
    <name type="scientific">Pedobacter chinensis</name>
    <dbReference type="NCBI Taxonomy" id="2282421"/>
    <lineage>
        <taxon>Bacteria</taxon>
        <taxon>Pseudomonadati</taxon>
        <taxon>Bacteroidota</taxon>
        <taxon>Sphingobacteriia</taxon>
        <taxon>Sphingobacteriales</taxon>
        <taxon>Sphingobacteriaceae</taxon>
        <taxon>Pedobacter</taxon>
    </lineage>
</organism>
<name>A0A369Q110_9SPHI</name>
<keyword evidence="2" id="KW-1185">Reference proteome</keyword>
<comment type="caution">
    <text evidence="1">The sequence shown here is derived from an EMBL/GenBank/DDBJ whole genome shotgun (WGS) entry which is preliminary data.</text>
</comment>
<reference evidence="1 2" key="1">
    <citation type="submission" date="2018-07" db="EMBL/GenBank/DDBJ databases">
        <title>Pedobacter sp. nov., isolated from soil.</title>
        <authorList>
            <person name="Zhou L.Y."/>
            <person name="Du Z.J."/>
        </authorList>
    </citation>
    <scope>NUCLEOTIDE SEQUENCE [LARGE SCALE GENOMIC DNA]</scope>
    <source>
        <strain evidence="1 2">JDX94</strain>
    </source>
</reference>
<dbReference type="Proteomes" id="UP000253961">
    <property type="component" value="Unassembled WGS sequence"/>
</dbReference>
<evidence type="ECO:0000313" key="1">
    <source>
        <dbReference type="EMBL" id="RDC58621.1"/>
    </source>
</evidence>
<gene>
    <name evidence="1" type="ORF">DU508_01085</name>
</gene>